<gene>
    <name evidence="1" type="primary">Pol_310</name>
    <name evidence="1" type="ORF">FOF47_R03746</name>
</gene>
<sequence length="111" mass="13402">LVKPLWKIVKRFLKMLKIKIPYDPIILLLTSVYPTDKIDVEQIKAVSPCLFIFLIVSFEKQKAYTKCPSTDKWIKKMWFIYTMRYYMAMRKNEIWPCVATWMDLEGVMLRE</sequence>
<feature type="non-terminal residue" evidence="1">
    <location>
        <position position="111"/>
    </location>
</feature>
<keyword evidence="2" id="KW-1185">Reference proteome</keyword>
<dbReference type="EMBL" id="VOAJ01003741">
    <property type="protein sequence ID" value="KAF0878557.1"/>
    <property type="molecule type" value="Genomic_DNA"/>
</dbReference>
<organism evidence="1 2">
    <name type="scientific">Crocuta crocuta</name>
    <name type="common">Spotted hyena</name>
    <dbReference type="NCBI Taxonomy" id="9678"/>
    <lineage>
        <taxon>Eukaryota</taxon>
        <taxon>Metazoa</taxon>
        <taxon>Chordata</taxon>
        <taxon>Craniata</taxon>
        <taxon>Vertebrata</taxon>
        <taxon>Euteleostomi</taxon>
        <taxon>Mammalia</taxon>
        <taxon>Eutheria</taxon>
        <taxon>Laurasiatheria</taxon>
        <taxon>Carnivora</taxon>
        <taxon>Feliformia</taxon>
        <taxon>Hyaenidae</taxon>
        <taxon>Crocuta</taxon>
    </lineage>
</organism>
<comment type="caution">
    <text evidence="1">The sequence shown here is derived from an EMBL/GenBank/DDBJ whole genome shotgun (WGS) entry which is preliminary data.</text>
</comment>
<name>A0A6G1ASN0_CROCR</name>
<dbReference type="AlphaFoldDB" id="A0A6G1ASN0"/>
<accession>A0A6G1ASN0</accession>
<evidence type="ECO:0000313" key="2">
    <source>
        <dbReference type="Proteomes" id="UP000475037"/>
    </source>
</evidence>
<protein>
    <submittedName>
        <fullName evidence="1">LORF2 protein</fullName>
    </submittedName>
</protein>
<dbReference type="Proteomes" id="UP000475037">
    <property type="component" value="Unassembled WGS sequence"/>
</dbReference>
<evidence type="ECO:0000313" key="1">
    <source>
        <dbReference type="EMBL" id="KAF0878557.1"/>
    </source>
</evidence>
<reference evidence="1 2" key="1">
    <citation type="submission" date="2019-11" db="EMBL/GenBank/DDBJ databases">
        <authorList>
            <person name="Yang C."/>
            <person name="Li F."/>
        </authorList>
    </citation>
    <scope>NUCLEOTIDE SEQUENCE [LARGE SCALE GENOMIC DNA]</scope>
    <source>
        <strain evidence="1">KB4526</strain>
        <tissue evidence="1">Muscle</tissue>
    </source>
</reference>
<proteinExistence type="predicted"/>
<feature type="non-terminal residue" evidence="1">
    <location>
        <position position="1"/>
    </location>
</feature>